<dbReference type="Pfam" id="PF04203">
    <property type="entry name" value="Sortase"/>
    <property type="match status" value="1"/>
</dbReference>
<dbReference type="AlphaFoldDB" id="A0A3D9SP19"/>
<dbReference type="SUPFAM" id="SSF63817">
    <property type="entry name" value="Sortase"/>
    <property type="match status" value="1"/>
</dbReference>
<gene>
    <name evidence="4" type="ORF">DFJ69_2835</name>
</gene>
<keyword evidence="5" id="KW-1185">Reference proteome</keyword>
<dbReference type="Gene3D" id="2.40.260.10">
    <property type="entry name" value="Sortase"/>
    <property type="match status" value="1"/>
</dbReference>
<keyword evidence="3" id="KW-0472">Membrane</keyword>
<dbReference type="InterPro" id="IPR005754">
    <property type="entry name" value="Sortase"/>
</dbReference>
<dbReference type="InterPro" id="IPR053465">
    <property type="entry name" value="Sortase_Class_E"/>
</dbReference>
<feature type="transmembrane region" description="Helical" evidence="3">
    <location>
        <begin position="21"/>
        <end position="42"/>
    </location>
</feature>
<accession>A0A3D9SP19</accession>
<dbReference type="InterPro" id="IPR042003">
    <property type="entry name" value="Sortase_E"/>
</dbReference>
<proteinExistence type="predicted"/>
<keyword evidence="1" id="KW-0378">Hydrolase</keyword>
<dbReference type="Proteomes" id="UP000256661">
    <property type="component" value="Unassembled WGS sequence"/>
</dbReference>
<dbReference type="RefSeq" id="WP_245974357.1">
    <property type="nucleotide sequence ID" value="NZ_QTTT01000001.1"/>
</dbReference>
<dbReference type="CDD" id="cd05830">
    <property type="entry name" value="Sortase_E"/>
    <property type="match status" value="1"/>
</dbReference>
<evidence type="ECO:0000256" key="3">
    <source>
        <dbReference type="SAM" id="Phobius"/>
    </source>
</evidence>
<dbReference type="GO" id="GO:0016787">
    <property type="term" value="F:hydrolase activity"/>
    <property type="evidence" value="ECO:0007669"/>
    <property type="project" value="UniProtKB-KW"/>
</dbReference>
<sequence>MGDTRPRDRNGDGTLRAIIRGLGELCITAGLILLLFMTYELWGTGRYTQEQQDRLNDELLESWSVPTKKVTTERVKLGKGLALLRIPRLGDDYKYVVIEGVGAKDLRKGPGHYPGSALPGQVGNFVLSGHRTTYSAPFNGLDKLDPGDRILVDTRRTQYVYRVTGHRIVKPSTVEVTAPVPFHPRRKPTERLITLTTCHPKYSAAKRLIVFGTLIEQRPRRARAATAT</sequence>
<dbReference type="InterPro" id="IPR023365">
    <property type="entry name" value="Sortase_dom-sf"/>
</dbReference>
<evidence type="ECO:0000256" key="1">
    <source>
        <dbReference type="ARBA" id="ARBA00022801"/>
    </source>
</evidence>
<evidence type="ECO:0000256" key="2">
    <source>
        <dbReference type="PIRSR" id="PIRSR605754-1"/>
    </source>
</evidence>
<dbReference type="NCBIfam" id="TIGR01076">
    <property type="entry name" value="sortase_fam"/>
    <property type="match status" value="1"/>
</dbReference>
<name>A0A3D9SP19_9ACTN</name>
<protein>
    <submittedName>
        <fullName evidence="4">Sortase A</fullName>
    </submittedName>
</protein>
<dbReference type="EMBL" id="QTTT01000001">
    <property type="protein sequence ID" value="REE97367.1"/>
    <property type="molecule type" value="Genomic_DNA"/>
</dbReference>
<dbReference type="NCBIfam" id="NF033747">
    <property type="entry name" value="class_E_sortase"/>
    <property type="match status" value="1"/>
</dbReference>
<comment type="caution">
    <text evidence="4">The sequence shown here is derived from an EMBL/GenBank/DDBJ whole genome shotgun (WGS) entry which is preliminary data.</text>
</comment>
<keyword evidence="3" id="KW-1133">Transmembrane helix</keyword>
<evidence type="ECO:0000313" key="5">
    <source>
        <dbReference type="Proteomes" id="UP000256661"/>
    </source>
</evidence>
<feature type="active site" description="Acyl-thioester intermediate" evidence="2">
    <location>
        <position position="198"/>
    </location>
</feature>
<evidence type="ECO:0000313" key="4">
    <source>
        <dbReference type="EMBL" id="REE97367.1"/>
    </source>
</evidence>
<keyword evidence="3" id="KW-0812">Transmembrane</keyword>
<feature type="active site" description="Proton donor/acceptor" evidence="2">
    <location>
        <position position="130"/>
    </location>
</feature>
<organism evidence="4 5">
    <name type="scientific">Thermomonospora umbrina</name>
    <dbReference type="NCBI Taxonomy" id="111806"/>
    <lineage>
        <taxon>Bacteria</taxon>
        <taxon>Bacillati</taxon>
        <taxon>Actinomycetota</taxon>
        <taxon>Actinomycetes</taxon>
        <taxon>Streptosporangiales</taxon>
        <taxon>Thermomonosporaceae</taxon>
        <taxon>Thermomonospora</taxon>
    </lineage>
</organism>
<reference evidence="4 5" key="1">
    <citation type="submission" date="2018-08" db="EMBL/GenBank/DDBJ databases">
        <title>Sequencing the genomes of 1000 actinobacteria strains.</title>
        <authorList>
            <person name="Klenk H.-P."/>
        </authorList>
    </citation>
    <scope>NUCLEOTIDE SEQUENCE [LARGE SCALE GENOMIC DNA]</scope>
    <source>
        <strain evidence="4 5">DSM 43927</strain>
    </source>
</reference>